<evidence type="ECO:0000256" key="3">
    <source>
        <dbReference type="ARBA" id="ARBA00022691"/>
    </source>
</evidence>
<evidence type="ECO:0000256" key="2">
    <source>
        <dbReference type="ARBA" id="ARBA00022679"/>
    </source>
</evidence>
<dbReference type="EC" id="2.1.1.37" evidence="7"/>
<dbReference type="EMBL" id="BAAALG010000024">
    <property type="protein sequence ID" value="GAA1115624.1"/>
    <property type="molecule type" value="Genomic_DNA"/>
</dbReference>
<feature type="compositionally biased region" description="Basic and acidic residues" evidence="8">
    <location>
        <begin position="10"/>
        <end position="23"/>
    </location>
</feature>
<dbReference type="InterPro" id="IPR011257">
    <property type="entry name" value="DNA_glycosylase"/>
</dbReference>
<dbReference type="Gene3D" id="3.90.120.10">
    <property type="entry name" value="DNA Methylase, subunit A, domain 2"/>
    <property type="match status" value="1"/>
</dbReference>
<name>A0ABP4ESE8_9ACTN</name>
<keyword evidence="3 5" id="KW-0949">S-adenosyl-L-methionine</keyword>
<keyword evidence="4" id="KW-0680">Restriction system</keyword>
<dbReference type="SMART" id="SM00525">
    <property type="entry name" value="FES"/>
    <property type="match status" value="1"/>
</dbReference>
<reference evidence="10" key="1">
    <citation type="journal article" date="2019" name="Int. J. Syst. Evol. Microbiol.">
        <title>The Global Catalogue of Microorganisms (GCM) 10K type strain sequencing project: providing services to taxonomists for standard genome sequencing and annotation.</title>
        <authorList>
            <consortium name="The Broad Institute Genomics Platform"/>
            <consortium name="The Broad Institute Genome Sequencing Center for Infectious Disease"/>
            <person name="Wu L."/>
            <person name="Ma J."/>
        </authorList>
    </citation>
    <scope>NUCLEOTIDE SEQUENCE [LARGE SCALE GENOMIC DNA]</scope>
    <source>
        <strain evidence="10">JCM 13008</strain>
    </source>
</reference>
<accession>A0ABP4ESE8</accession>
<dbReference type="NCBIfam" id="TIGR00675">
    <property type="entry name" value="dcm"/>
    <property type="match status" value="1"/>
</dbReference>
<dbReference type="Pfam" id="PF00145">
    <property type="entry name" value="DNA_methylase"/>
    <property type="match status" value="1"/>
</dbReference>
<evidence type="ECO:0000256" key="7">
    <source>
        <dbReference type="RuleBase" id="RU000417"/>
    </source>
</evidence>
<dbReference type="PROSITE" id="PS00095">
    <property type="entry name" value="C5_MTASE_2"/>
    <property type="match status" value="1"/>
</dbReference>
<dbReference type="InterPro" id="IPR018117">
    <property type="entry name" value="C5_DNA_meth_AS"/>
</dbReference>
<proteinExistence type="inferred from homology"/>
<feature type="active site" evidence="5">
    <location>
        <position position="125"/>
    </location>
</feature>
<dbReference type="InterPro" id="IPR050390">
    <property type="entry name" value="C5-Methyltransferase"/>
</dbReference>
<dbReference type="Proteomes" id="UP001501581">
    <property type="component" value="Unassembled WGS sequence"/>
</dbReference>
<dbReference type="PANTHER" id="PTHR10629">
    <property type="entry name" value="CYTOSINE-SPECIFIC METHYLTRANSFERASE"/>
    <property type="match status" value="1"/>
</dbReference>
<keyword evidence="10" id="KW-1185">Reference proteome</keyword>
<dbReference type="RefSeq" id="WP_343996988.1">
    <property type="nucleotide sequence ID" value="NZ_BAAALG010000024.1"/>
</dbReference>
<dbReference type="PROSITE" id="PS00094">
    <property type="entry name" value="C5_MTASE_1"/>
    <property type="match status" value="1"/>
</dbReference>
<comment type="catalytic activity">
    <reaction evidence="7">
        <text>a 2'-deoxycytidine in DNA + S-adenosyl-L-methionine = a 5-methyl-2'-deoxycytidine in DNA + S-adenosyl-L-homocysteine + H(+)</text>
        <dbReference type="Rhea" id="RHEA:13681"/>
        <dbReference type="Rhea" id="RHEA-COMP:11369"/>
        <dbReference type="Rhea" id="RHEA-COMP:11370"/>
        <dbReference type="ChEBI" id="CHEBI:15378"/>
        <dbReference type="ChEBI" id="CHEBI:57856"/>
        <dbReference type="ChEBI" id="CHEBI:59789"/>
        <dbReference type="ChEBI" id="CHEBI:85452"/>
        <dbReference type="ChEBI" id="CHEBI:85454"/>
        <dbReference type="EC" id="2.1.1.37"/>
    </reaction>
</comment>
<keyword evidence="1 5" id="KW-0489">Methyltransferase</keyword>
<evidence type="ECO:0000256" key="5">
    <source>
        <dbReference type="PROSITE-ProRule" id="PRU01016"/>
    </source>
</evidence>
<evidence type="ECO:0000256" key="4">
    <source>
        <dbReference type="ARBA" id="ARBA00022747"/>
    </source>
</evidence>
<dbReference type="InterPro" id="IPR023170">
    <property type="entry name" value="HhH_base_excis_C"/>
</dbReference>
<dbReference type="PRINTS" id="PR00105">
    <property type="entry name" value="C5METTRFRASE"/>
</dbReference>
<feature type="region of interest" description="Disordered" evidence="8">
    <location>
        <begin position="1"/>
        <end position="23"/>
    </location>
</feature>
<dbReference type="Gene3D" id="3.40.50.150">
    <property type="entry name" value="Vaccinia Virus protein VP39"/>
    <property type="match status" value="1"/>
</dbReference>
<evidence type="ECO:0000256" key="1">
    <source>
        <dbReference type="ARBA" id="ARBA00022603"/>
    </source>
</evidence>
<dbReference type="PANTHER" id="PTHR10629:SF52">
    <property type="entry name" value="DNA (CYTOSINE-5)-METHYLTRANSFERASE 1"/>
    <property type="match status" value="1"/>
</dbReference>
<dbReference type="InterPro" id="IPR003651">
    <property type="entry name" value="Endonuclease3_FeS-loop_motif"/>
</dbReference>
<dbReference type="InterPro" id="IPR029063">
    <property type="entry name" value="SAM-dependent_MTases_sf"/>
</dbReference>
<dbReference type="Gene3D" id="1.10.1670.10">
    <property type="entry name" value="Helix-hairpin-Helix base-excision DNA repair enzymes (C-terminal)"/>
    <property type="match status" value="1"/>
</dbReference>
<gene>
    <name evidence="9" type="ORF">GCM10009668_42900</name>
</gene>
<sequence length="637" mass="70723">MSVMRQAGKQRIDRGQALRLPPHPDHCDHIEGVVALASRLRASDPKPLIAADLFSGAGGMSLGLEEAGMRVVFGADFDADALETHAHHFAGMSVGWDLGDPDRVAEVGRILRAANIDVLAGGPPCQPFSKAGRSGMRYLVQHGLREPHDKRRDLWESYLEIVRLAKPRAVIMENVPDMALDREMFILRTIVRRLEDWGYSVQERVVDTYRYGVPQFRQRLILVAFAEGLDFEWPEESSKKVTLGNAIRDLPPVGAKEGWLSDETRQIWRKYGGPKTEFQREMRSGVPAGQADRIYDHVTRRVRDDDAAAFEYLDTKTKYSELPDELKRYRDDIFDDKYKRLDADSLSRTITAHIAKDGYWYIHPEQNRTLTIREAARIQTFPDRFRFAGPPTAAFKQIGNAVPPRLACAIGEAVSQVLDHGAAGFAVQTSATRSALAAWGRTSPTVSPWLRSGSRWLVVLGDALLGDESPTAVEALWPIVGSWVSPESFVADAARAHEVGTWLQKDAVVGALIEAAAAVSADDASLDDEHLELLLSRKMLRRSAAELAMIADPEGEEPVIANTAALRVAGRFFQGTERWLKNRNSDGRIAVARLIGFDEESRQAQIALVELGARVCTPKAPTCDVCPLSQWCKYAQR</sequence>
<dbReference type="InterPro" id="IPR031303">
    <property type="entry name" value="C5_meth_CS"/>
</dbReference>
<evidence type="ECO:0000256" key="8">
    <source>
        <dbReference type="SAM" id="MobiDB-lite"/>
    </source>
</evidence>
<keyword evidence="2 5" id="KW-0808">Transferase</keyword>
<evidence type="ECO:0000256" key="6">
    <source>
        <dbReference type="RuleBase" id="RU000416"/>
    </source>
</evidence>
<comment type="similarity">
    <text evidence="5 6">Belongs to the class I-like SAM-binding methyltransferase superfamily. C5-methyltransferase family.</text>
</comment>
<dbReference type="PROSITE" id="PS51679">
    <property type="entry name" value="SAM_MT_C5"/>
    <property type="match status" value="1"/>
</dbReference>
<evidence type="ECO:0000313" key="10">
    <source>
        <dbReference type="Proteomes" id="UP001501581"/>
    </source>
</evidence>
<dbReference type="SUPFAM" id="SSF53335">
    <property type="entry name" value="S-adenosyl-L-methionine-dependent methyltransferases"/>
    <property type="match status" value="1"/>
</dbReference>
<dbReference type="SUPFAM" id="SSF48150">
    <property type="entry name" value="DNA-glycosylase"/>
    <property type="match status" value="1"/>
</dbReference>
<comment type="caution">
    <text evidence="9">The sequence shown here is derived from an EMBL/GenBank/DDBJ whole genome shotgun (WGS) entry which is preliminary data.</text>
</comment>
<organism evidence="9 10">
    <name type="scientific">Nocardioides dubius</name>
    <dbReference type="NCBI Taxonomy" id="317019"/>
    <lineage>
        <taxon>Bacteria</taxon>
        <taxon>Bacillati</taxon>
        <taxon>Actinomycetota</taxon>
        <taxon>Actinomycetes</taxon>
        <taxon>Propionibacteriales</taxon>
        <taxon>Nocardioidaceae</taxon>
        <taxon>Nocardioides</taxon>
    </lineage>
</organism>
<protein>
    <recommendedName>
        <fullName evidence="7">Cytosine-specific methyltransferase</fullName>
        <ecNumber evidence="7">2.1.1.37</ecNumber>
    </recommendedName>
</protein>
<evidence type="ECO:0000313" key="9">
    <source>
        <dbReference type="EMBL" id="GAA1115624.1"/>
    </source>
</evidence>
<dbReference type="InterPro" id="IPR001525">
    <property type="entry name" value="C5_MeTfrase"/>
</dbReference>